<feature type="region of interest" description="Disordered" evidence="1">
    <location>
        <begin position="163"/>
        <end position="185"/>
    </location>
</feature>
<dbReference type="PROSITE" id="PS51257">
    <property type="entry name" value="PROKAR_LIPOPROTEIN"/>
    <property type="match status" value="1"/>
</dbReference>
<evidence type="ECO:0000313" key="3">
    <source>
        <dbReference type="Proteomes" id="UP000256310"/>
    </source>
</evidence>
<comment type="caution">
    <text evidence="2">The sequence shown here is derived from an EMBL/GenBank/DDBJ whole genome shotgun (WGS) entry which is preliminary data.</text>
</comment>
<dbReference type="Proteomes" id="UP000256310">
    <property type="component" value="Unassembled WGS sequence"/>
</dbReference>
<reference evidence="2 3" key="1">
    <citation type="submission" date="2018-07" db="EMBL/GenBank/DDBJ databases">
        <title>Genomic Encyclopedia of Type Strains, Phase IV (KMG-IV): sequencing the most valuable type-strain genomes for metagenomic binning, comparative biology and taxonomic classification.</title>
        <authorList>
            <person name="Goeker M."/>
        </authorList>
    </citation>
    <scope>NUCLEOTIDE SEQUENCE [LARGE SCALE GENOMIC DNA]</scope>
    <source>
        <strain evidence="2 3">DSM 26725</strain>
    </source>
</reference>
<evidence type="ECO:0000256" key="1">
    <source>
        <dbReference type="SAM" id="MobiDB-lite"/>
    </source>
</evidence>
<protein>
    <submittedName>
        <fullName evidence="2">Uncharacterized protein</fullName>
    </submittedName>
</protein>
<name>A0A3D9FF81_9SPHN</name>
<dbReference type="EMBL" id="QRDP01000004">
    <property type="protein sequence ID" value="RED16429.1"/>
    <property type="molecule type" value="Genomic_DNA"/>
</dbReference>
<accession>A0A3D9FF81</accession>
<sequence>MRGRFSRTSGLLAAIAMLGGCVSLQTPITDFATDYNRVIADTRNEMILLNILRAQHREPLYYSSVSQIEGAIAIGAEANLDLSLVGDGNPATDNANTTKPSLGVSMSSEPSFTVVPLNSNDFVRGALTPVRPATIALLLQQGWREDILAPLLIERITCIAGAGDKGQSGGEATTSTGTNEITIENHPYTFAQSRLSRGSNPATSDTVVPAAIDLQDFAEIDIGISTDKRSQFLIELNGNDLADMLMAPNSSRYEIEQSGQAPEREGSPPGHIVSVERDDDVEITFAFPDRIQNALSGCAASESATLGRNGGTEVHIRSTQGIIYYLGEILRARYTPLVRDENGSTVLLFNLRQGSASAAVSVNYRGNRYYLDAHGGQSVPTAAYDDRSLQIISLINQLLALQTSTEDLNRISSTVRVR</sequence>
<feature type="compositionally biased region" description="Polar residues" evidence="1">
    <location>
        <begin position="170"/>
        <end position="182"/>
    </location>
</feature>
<evidence type="ECO:0000313" key="2">
    <source>
        <dbReference type="EMBL" id="RED16429.1"/>
    </source>
</evidence>
<organism evidence="2 3">
    <name type="scientific">Parasphingopyxis lamellibrachiae</name>
    <dbReference type="NCBI Taxonomy" id="680125"/>
    <lineage>
        <taxon>Bacteria</taxon>
        <taxon>Pseudomonadati</taxon>
        <taxon>Pseudomonadota</taxon>
        <taxon>Alphaproteobacteria</taxon>
        <taxon>Sphingomonadales</taxon>
        <taxon>Sphingomonadaceae</taxon>
        <taxon>Parasphingopyxis</taxon>
    </lineage>
</organism>
<dbReference type="AlphaFoldDB" id="A0A3D9FF81"/>
<gene>
    <name evidence="2" type="ORF">DFR46_1452</name>
</gene>
<keyword evidence="3" id="KW-1185">Reference proteome</keyword>
<proteinExistence type="predicted"/>